<feature type="region of interest" description="Disordered" evidence="2">
    <location>
        <begin position="249"/>
        <end position="378"/>
    </location>
</feature>
<comment type="caution">
    <text evidence="3">The sequence shown here is derived from an EMBL/GenBank/DDBJ whole genome shotgun (WGS) entry which is preliminary data.</text>
</comment>
<name>A0A178ZBG7_9EURO</name>
<feature type="coiled-coil region" evidence="1">
    <location>
        <begin position="93"/>
        <end position="127"/>
    </location>
</feature>
<feature type="compositionally biased region" description="Basic residues" evidence="2">
    <location>
        <begin position="367"/>
        <end position="378"/>
    </location>
</feature>
<gene>
    <name evidence="3" type="ORF">AYL99_09614</name>
</gene>
<proteinExistence type="predicted"/>
<dbReference type="Proteomes" id="UP000078343">
    <property type="component" value="Unassembled WGS sequence"/>
</dbReference>
<sequence length="378" mass="42883">MEHSLREQTQTDKHDTPPPRLTPTLPPLEEAMLRDGESWVHAFSNLRYGVVPTKKPEEVMAYQGLADHTLESDPEMARGYQLCLQEQKAQYVRQKLEEKKAEILRRKREAEQEVARQQAIQRAIREQQQFDFYSRQYPRYGHFVRRPGLFAHENTAVAVGGEEFGDTDSEQALHLDDSIMSSPTYRFVALDDTFQQFGAASPDVAMTVDSVAEAEEYLPDGCATASTRSRRKFPNASQPLRYMANRANPRSTELAQTPPPRFTPAASLGEGELPRNTVHDMPGRNRVEPYRIVPDEPTPPYQPEDEMLQDVSSPVAPPAKSPTLSDLIGSETASEDNGNGADDDSDFDPRSRSPRPPQHRDVQGFGRRSRRTRRRLRR</sequence>
<dbReference type="RefSeq" id="XP_018689802.1">
    <property type="nucleotide sequence ID" value="XM_018841121.1"/>
</dbReference>
<feature type="region of interest" description="Disordered" evidence="2">
    <location>
        <begin position="1"/>
        <end position="26"/>
    </location>
</feature>
<organism evidence="3 4">
    <name type="scientific">Fonsecaea erecta</name>
    <dbReference type="NCBI Taxonomy" id="1367422"/>
    <lineage>
        <taxon>Eukaryota</taxon>
        <taxon>Fungi</taxon>
        <taxon>Dikarya</taxon>
        <taxon>Ascomycota</taxon>
        <taxon>Pezizomycotina</taxon>
        <taxon>Eurotiomycetes</taxon>
        <taxon>Chaetothyriomycetidae</taxon>
        <taxon>Chaetothyriales</taxon>
        <taxon>Herpotrichiellaceae</taxon>
        <taxon>Fonsecaea</taxon>
    </lineage>
</organism>
<feature type="compositionally biased region" description="Basic and acidic residues" evidence="2">
    <location>
        <begin position="277"/>
        <end position="289"/>
    </location>
</feature>
<keyword evidence="4" id="KW-1185">Reference proteome</keyword>
<dbReference type="AlphaFoldDB" id="A0A178ZBG7"/>
<protein>
    <submittedName>
        <fullName evidence="3">Uncharacterized protein</fullName>
    </submittedName>
</protein>
<dbReference type="GeneID" id="30013782"/>
<accession>A0A178ZBG7</accession>
<evidence type="ECO:0000256" key="1">
    <source>
        <dbReference type="SAM" id="Coils"/>
    </source>
</evidence>
<evidence type="ECO:0000256" key="2">
    <source>
        <dbReference type="SAM" id="MobiDB-lite"/>
    </source>
</evidence>
<evidence type="ECO:0000313" key="3">
    <source>
        <dbReference type="EMBL" id="OAP56435.1"/>
    </source>
</evidence>
<feature type="compositionally biased region" description="Basic and acidic residues" evidence="2">
    <location>
        <begin position="1"/>
        <end position="17"/>
    </location>
</feature>
<evidence type="ECO:0000313" key="4">
    <source>
        <dbReference type="Proteomes" id="UP000078343"/>
    </source>
</evidence>
<dbReference type="OrthoDB" id="4146915at2759"/>
<dbReference type="EMBL" id="LVYI01000009">
    <property type="protein sequence ID" value="OAP56435.1"/>
    <property type="molecule type" value="Genomic_DNA"/>
</dbReference>
<keyword evidence="1" id="KW-0175">Coiled coil</keyword>
<reference evidence="3 4" key="1">
    <citation type="submission" date="2016-04" db="EMBL/GenBank/DDBJ databases">
        <title>Draft genome of Fonsecaea erecta CBS 125763.</title>
        <authorList>
            <person name="Weiss V.A."/>
            <person name="Vicente V.A."/>
            <person name="Raittz R.T."/>
            <person name="Moreno L.F."/>
            <person name="De Souza E.M."/>
            <person name="Pedrosa F.O."/>
            <person name="Steffens M.B."/>
            <person name="Faoro H."/>
            <person name="Tadra-Sfeir M.Z."/>
            <person name="Najafzadeh M.J."/>
            <person name="Felipe M.S."/>
            <person name="Teixeira M."/>
            <person name="Sun J."/>
            <person name="Xi L."/>
            <person name="Gomes R."/>
            <person name="De Azevedo C.M."/>
            <person name="Salgado C.G."/>
            <person name="Da Silva M.B."/>
            <person name="Nascimento M.F."/>
            <person name="Queiroz-Telles F."/>
            <person name="Attili D.S."/>
            <person name="Gorbushina A."/>
        </authorList>
    </citation>
    <scope>NUCLEOTIDE SEQUENCE [LARGE SCALE GENOMIC DNA]</scope>
    <source>
        <strain evidence="3 4">CBS 125763</strain>
    </source>
</reference>